<name>A0AAV0AYP7_PHAPC</name>
<proteinExistence type="predicted"/>
<evidence type="ECO:0000313" key="2">
    <source>
        <dbReference type="Proteomes" id="UP001153365"/>
    </source>
</evidence>
<evidence type="ECO:0000313" key="1">
    <source>
        <dbReference type="EMBL" id="CAH7674230.1"/>
    </source>
</evidence>
<accession>A0AAV0AYP7</accession>
<organism evidence="1 2">
    <name type="scientific">Phakopsora pachyrhizi</name>
    <name type="common">Asian soybean rust disease fungus</name>
    <dbReference type="NCBI Taxonomy" id="170000"/>
    <lineage>
        <taxon>Eukaryota</taxon>
        <taxon>Fungi</taxon>
        <taxon>Dikarya</taxon>
        <taxon>Basidiomycota</taxon>
        <taxon>Pucciniomycotina</taxon>
        <taxon>Pucciniomycetes</taxon>
        <taxon>Pucciniales</taxon>
        <taxon>Phakopsoraceae</taxon>
        <taxon>Phakopsora</taxon>
    </lineage>
</organism>
<protein>
    <submittedName>
        <fullName evidence="1">Uncharacterized protein</fullName>
    </submittedName>
</protein>
<dbReference type="EMBL" id="CALTRL010001950">
    <property type="protein sequence ID" value="CAH7674230.1"/>
    <property type="molecule type" value="Genomic_DNA"/>
</dbReference>
<sequence>MSQGTDKTEEELFPLDSSNHVSYFQRSETLMGWFKNSQREIDASDPVKEGSEESHRSRWVDQSIRLILLASKELQNQSLKKSSFVIQCPQC</sequence>
<reference evidence="1" key="1">
    <citation type="submission" date="2022-06" db="EMBL/GenBank/DDBJ databases">
        <authorList>
            <consortium name="SYNGENTA / RWTH Aachen University"/>
        </authorList>
    </citation>
    <scope>NUCLEOTIDE SEQUENCE</scope>
</reference>
<comment type="caution">
    <text evidence="1">The sequence shown here is derived from an EMBL/GenBank/DDBJ whole genome shotgun (WGS) entry which is preliminary data.</text>
</comment>
<dbReference type="AlphaFoldDB" id="A0AAV0AYP7"/>
<gene>
    <name evidence="1" type="ORF">PPACK8108_LOCUS9142</name>
</gene>
<keyword evidence="2" id="KW-1185">Reference proteome</keyword>
<dbReference type="Proteomes" id="UP001153365">
    <property type="component" value="Unassembled WGS sequence"/>
</dbReference>